<dbReference type="AlphaFoldDB" id="A0A1A9RMV2"/>
<dbReference type="EMBL" id="LXSG01000023">
    <property type="protein sequence ID" value="OAM20758.1"/>
    <property type="molecule type" value="Genomic_DNA"/>
</dbReference>
<protein>
    <submittedName>
        <fullName evidence="1">Uncharacterized protein</fullName>
    </submittedName>
</protein>
<organism evidence="1 2">
    <name type="scientific">Eikenella corrodens</name>
    <dbReference type="NCBI Taxonomy" id="539"/>
    <lineage>
        <taxon>Bacteria</taxon>
        <taxon>Pseudomonadati</taxon>
        <taxon>Pseudomonadota</taxon>
        <taxon>Betaproteobacteria</taxon>
        <taxon>Neisseriales</taxon>
        <taxon>Neisseriaceae</taxon>
        <taxon>Eikenella</taxon>
    </lineage>
</organism>
<dbReference type="Proteomes" id="UP000077589">
    <property type="component" value="Unassembled WGS sequence"/>
</dbReference>
<sequence>MKTIYIAQAFSYEVKKGKTTTKLLNEQPIQYASADQAISRARRMAETKAGAIAIAQQFDEATGEAGDYEVLWQGGTLPQGLVED</sequence>
<accession>A0A1A9RMV2</accession>
<dbReference type="RefSeq" id="WP_064087498.1">
    <property type="nucleotide sequence ID" value="NZ_JBHRNP010000001.1"/>
</dbReference>
<name>A0A1A9RMV2_EIKCO</name>
<evidence type="ECO:0000313" key="1">
    <source>
        <dbReference type="EMBL" id="OAM20758.1"/>
    </source>
</evidence>
<evidence type="ECO:0000313" key="2">
    <source>
        <dbReference type="Proteomes" id="UP000077589"/>
    </source>
</evidence>
<reference evidence="2" key="1">
    <citation type="submission" date="2016-05" db="EMBL/GenBank/DDBJ databases">
        <title>Draft genome of Corynebacterium afermentans subsp. afermentans LCDC 88199T.</title>
        <authorList>
            <person name="Bernier A.-M."/>
            <person name="Bernard K."/>
        </authorList>
    </citation>
    <scope>NUCLEOTIDE SEQUENCE [LARGE SCALE GENOMIC DNA]</scope>
    <source>
        <strain evidence="2">NML04-0072</strain>
    </source>
</reference>
<dbReference type="OrthoDB" id="8611636at2"/>
<comment type="caution">
    <text evidence="1">The sequence shown here is derived from an EMBL/GenBank/DDBJ whole genome shotgun (WGS) entry which is preliminary data.</text>
</comment>
<gene>
    <name evidence="1" type="ORF">A7P90_03535</name>
</gene>
<proteinExistence type="predicted"/>